<keyword evidence="3" id="KW-0274">FAD</keyword>
<dbReference type="PRINTS" id="PR00411">
    <property type="entry name" value="PNDRDTASEI"/>
</dbReference>
<dbReference type="Gene3D" id="3.50.50.60">
    <property type="entry name" value="FAD/NAD(P)-binding domain"/>
    <property type="match status" value="1"/>
</dbReference>
<dbReference type="SUPFAM" id="SSF160996">
    <property type="entry name" value="HI0933 insert domain-like"/>
    <property type="match status" value="1"/>
</dbReference>
<reference evidence="6 7" key="1">
    <citation type="journal article" date="2017" name="Environ. Sci. Technol.">
        <title>Organohalide Respiration with Chlorinated Ethenes under Low pH Conditions.</title>
        <authorList>
            <person name="Yang Y."/>
            <person name="Capiro N.L."/>
            <person name="Marcet T.F."/>
            <person name="Yan J."/>
            <person name="Pennell K.D."/>
            <person name="Loffler F.E."/>
        </authorList>
    </citation>
    <scope>NUCLEOTIDE SEQUENCE [LARGE SCALE GENOMIC DNA]</scope>
    <source>
        <strain evidence="6 7">ACSDCE</strain>
    </source>
</reference>
<evidence type="ECO:0000313" key="7">
    <source>
        <dbReference type="Proteomes" id="UP000502831"/>
    </source>
</evidence>
<dbReference type="RefSeq" id="WP_167750246.1">
    <property type="nucleotide sequence ID" value="NZ_CP039734.2"/>
</dbReference>
<feature type="domain" description="RsdA/BaiN/AoA(So)-like insert" evidence="5">
    <location>
        <begin position="187"/>
        <end position="349"/>
    </location>
</feature>
<dbReference type="InterPro" id="IPR055178">
    <property type="entry name" value="RsdA/BaiN/AoA(So)-like_dom"/>
</dbReference>
<dbReference type="Pfam" id="PF03486">
    <property type="entry name" value="HI0933_like"/>
    <property type="match status" value="1"/>
</dbReference>
<dbReference type="EMBL" id="CP039734">
    <property type="protein sequence ID" value="QIR76680.1"/>
    <property type="molecule type" value="Genomic_DNA"/>
</dbReference>
<proteinExistence type="predicted"/>
<dbReference type="Pfam" id="PF22780">
    <property type="entry name" value="HI0933_like_1st"/>
    <property type="match status" value="1"/>
</dbReference>
<evidence type="ECO:0000259" key="5">
    <source>
        <dbReference type="Pfam" id="PF22780"/>
    </source>
</evidence>
<protein>
    <submittedName>
        <fullName evidence="6">NAD(P)/FAD-dependent oxidoreductase</fullName>
    </submittedName>
</protein>
<accession>A0A6G9VU27</accession>
<dbReference type="InterPro" id="IPR023166">
    <property type="entry name" value="BaiN-like_dom_sf"/>
</dbReference>
<dbReference type="PANTHER" id="PTHR42887">
    <property type="entry name" value="OS12G0638800 PROTEIN"/>
    <property type="match status" value="1"/>
</dbReference>
<dbReference type="Proteomes" id="UP000502831">
    <property type="component" value="Chromosome"/>
</dbReference>
<evidence type="ECO:0000256" key="1">
    <source>
        <dbReference type="ARBA" id="ARBA00001974"/>
    </source>
</evidence>
<name>A0A6G9VU27_9BACT</name>
<dbReference type="InterPro" id="IPR057661">
    <property type="entry name" value="RsdA/BaiN/AoA(So)_Rossmann"/>
</dbReference>
<evidence type="ECO:0000256" key="3">
    <source>
        <dbReference type="ARBA" id="ARBA00022827"/>
    </source>
</evidence>
<dbReference type="PRINTS" id="PR00368">
    <property type="entry name" value="FADPNR"/>
</dbReference>
<dbReference type="NCBIfam" id="TIGR00275">
    <property type="entry name" value="aminoacetone oxidase family FAD-binding enzyme"/>
    <property type="match status" value="1"/>
</dbReference>
<dbReference type="InterPro" id="IPR036188">
    <property type="entry name" value="FAD/NAD-bd_sf"/>
</dbReference>
<dbReference type="PANTHER" id="PTHR42887:SF2">
    <property type="entry name" value="OS12G0638800 PROTEIN"/>
    <property type="match status" value="1"/>
</dbReference>
<dbReference type="SUPFAM" id="SSF51905">
    <property type="entry name" value="FAD/NAD(P)-binding domain"/>
    <property type="match status" value="1"/>
</dbReference>
<organism evidence="6 7">
    <name type="scientific">Sulfurospirillum diekertiae</name>
    <dbReference type="NCBI Taxonomy" id="1854492"/>
    <lineage>
        <taxon>Bacteria</taxon>
        <taxon>Pseudomonadati</taxon>
        <taxon>Campylobacterota</taxon>
        <taxon>Epsilonproteobacteria</taxon>
        <taxon>Campylobacterales</taxon>
        <taxon>Sulfurospirillaceae</taxon>
        <taxon>Sulfurospirillum</taxon>
    </lineage>
</organism>
<evidence type="ECO:0000313" key="6">
    <source>
        <dbReference type="EMBL" id="QIR76680.1"/>
    </source>
</evidence>
<feature type="domain" description="RsdA/BaiN/AoA(So)-like Rossmann fold-like" evidence="4">
    <location>
        <begin position="3"/>
        <end position="402"/>
    </location>
</feature>
<dbReference type="Gene3D" id="2.40.30.10">
    <property type="entry name" value="Translation factors"/>
    <property type="match status" value="1"/>
</dbReference>
<evidence type="ECO:0000256" key="2">
    <source>
        <dbReference type="ARBA" id="ARBA00022630"/>
    </source>
</evidence>
<evidence type="ECO:0000259" key="4">
    <source>
        <dbReference type="Pfam" id="PF03486"/>
    </source>
</evidence>
<keyword evidence="2" id="KW-0285">Flavoprotein</keyword>
<sequence length="404" mass="43948">MSRVAIIGAGASGLVCAIEAARKGHQVTLFEKNSKVGRKILATGNGRCNISNEKINITRYHGESPSFAKEALRRFDTFTCKAYFRALGLEMREGEEGRLYPMSHQASSVVDLLIHEARSLHVNVLLESEVTKIEKKDAEFMLHVNAQTHIFDACVIATGSVAMPTLGSSGSGYDFAKSLGHSVIEPYPSLVQLISDEPFLKEASGVKMDAGVDLYIDNQKCQSVQGDLLFTTYGLSGSAILEVSRKASKAFVDGETVHVVLDLLPNLSREALASLLQKRLSFAKGKSLSLWLEGIIPKKLALFILQREKLTSLKDASSLGAKEMKKILFALKSLRLHVKATKGFESAEVCAGGVDVRELDAKNLMSKKIPNLYFCGEVLDIDGDCGGFNLHFAWASGYLVGQSL</sequence>
<comment type="cofactor">
    <cofactor evidence="1">
        <name>FAD</name>
        <dbReference type="ChEBI" id="CHEBI:57692"/>
    </cofactor>
</comment>
<dbReference type="AlphaFoldDB" id="A0A6G9VU27"/>
<dbReference type="InterPro" id="IPR004792">
    <property type="entry name" value="BaiN-like"/>
</dbReference>
<dbReference type="Gene3D" id="1.10.8.260">
    <property type="entry name" value="HI0933 insert domain-like"/>
    <property type="match status" value="1"/>
</dbReference>
<gene>
    <name evidence="6" type="ORF">FA584_10935</name>
</gene>